<protein>
    <submittedName>
        <fullName evidence="1">Uncharacterized protein</fullName>
    </submittedName>
</protein>
<sequence length="83" mass="9447">MVQVIYHARLSVVAMPAIEEPERPHSRQSSVHNSPSKGFSRQVVRAWKTVTRAVRSPRRGSILPADFVIITAKQAKRRSIMFH</sequence>
<dbReference type="InParanoid" id="A0A165UAX6"/>
<evidence type="ECO:0000313" key="2">
    <source>
        <dbReference type="Proteomes" id="UP000076761"/>
    </source>
</evidence>
<proteinExistence type="predicted"/>
<dbReference type="EMBL" id="KV425560">
    <property type="protein sequence ID" value="KZT27890.1"/>
    <property type="molecule type" value="Genomic_DNA"/>
</dbReference>
<dbReference type="OrthoDB" id="3214521at2759"/>
<name>A0A165UAX6_9AGAM</name>
<keyword evidence="2" id="KW-1185">Reference proteome</keyword>
<dbReference type="AlphaFoldDB" id="A0A165UAX6"/>
<dbReference type="Proteomes" id="UP000076761">
    <property type="component" value="Unassembled WGS sequence"/>
</dbReference>
<organism evidence="1 2">
    <name type="scientific">Neolentinus lepideus HHB14362 ss-1</name>
    <dbReference type="NCBI Taxonomy" id="1314782"/>
    <lineage>
        <taxon>Eukaryota</taxon>
        <taxon>Fungi</taxon>
        <taxon>Dikarya</taxon>
        <taxon>Basidiomycota</taxon>
        <taxon>Agaricomycotina</taxon>
        <taxon>Agaricomycetes</taxon>
        <taxon>Gloeophyllales</taxon>
        <taxon>Gloeophyllaceae</taxon>
        <taxon>Neolentinus</taxon>
    </lineage>
</organism>
<accession>A0A165UAX6</accession>
<reference evidence="1 2" key="1">
    <citation type="journal article" date="2016" name="Mol. Biol. Evol.">
        <title>Comparative Genomics of Early-Diverging Mushroom-Forming Fungi Provides Insights into the Origins of Lignocellulose Decay Capabilities.</title>
        <authorList>
            <person name="Nagy L.G."/>
            <person name="Riley R."/>
            <person name="Tritt A."/>
            <person name="Adam C."/>
            <person name="Daum C."/>
            <person name="Floudas D."/>
            <person name="Sun H."/>
            <person name="Yadav J.S."/>
            <person name="Pangilinan J."/>
            <person name="Larsson K.H."/>
            <person name="Matsuura K."/>
            <person name="Barry K."/>
            <person name="Labutti K."/>
            <person name="Kuo R."/>
            <person name="Ohm R.A."/>
            <person name="Bhattacharya S.S."/>
            <person name="Shirouzu T."/>
            <person name="Yoshinaga Y."/>
            <person name="Martin F.M."/>
            <person name="Grigoriev I.V."/>
            <person name="Hibbett D.S."/>
        </authorList>
    </citation>
    <scope>NUCLEOTIDE SEQUENCE [LARGE SCALE GENOMIC DNA]</scope>
    <source>
        <strain evidence="1 2">HHB14362 ss-1</strain>
    </source>
</reference>
<gene>
    <name evidence="1" type="ORF">NEOLEDRAFT_67238</name>
</gene>
<evidence type="ECO:0000313" key="1">
    <source>
        <dbReference type="EMBL" id="KZT27890.1"/>
    </source>
</evidence>